<reference evidence="2" key="1">
    <citation type="submission" date="2023-03" db="EMBL/GenBank/DDBJ databases">
        <title>Massive genome expansion in bonnet fungi (Mycena s.s.) driven by repeated elements and novel gene families across ecological guilds.</title>
        <authorList>
            <consortium name="Lawrence Berkeley National Laboratory"/>
            <person name="Harder C.B."/>
            <person name="Miyauchi S."/>
            <person name="Viragh M."/>
            <person name="Kuo A."/>
            <person name="Thoen E."/>
            <person name="Andreopoulos B."/>
            <person name="Lu D."/>
            <person name="Skrede I."/>
            <person name="Drula E."/>
            <person name="Henrissat B."/>
            <person name="Morin E."/>
            <person name="Kohler A."/>
            <person name="Barry K."/>
            <person name="LaButti K."/>
            <person name="Morin E."/>
            <person name="Salamov A."/>
            <person name="Lipzen A."/>
            <person name="Mereny Z."/>
            <person name="Hegedus B."/>
            <person name="Baldrian P."/>
            <person name="Stursova M."/>
            <person name="Weitz H."/>
            <person name="Taylor A."/>
            <person name="Grigoriev I.V."/>
            <person name="Nagy L.G."/>
            <person name="Martin F."/>
            <person name="Kauserud H."/>
        </authorList>
    </citation>
    <scope>NUCLEOTIDE SEQUENCE</scope>
    <source>
        <strain evidence="2">CBHHK067</strain>
    </source>
</reference>
<evidence type="ECO:0000313" key="2">
    <source>
        <dbReference type="EMBL" id="KAJ7640643.1"/>
    </source>
</evidence>
<dbReference type="AlphaFoldDB" id="A0AAD7C6H6"/>
<organism evidence="2 3">
    <name type="scientific">Mycena rosella</name>
    <name type="common">Pink bonnet</name>
    <name type="synonym">Agaricus rosellus</name>
    <dbReference type="NCBI Taxonomy" id="1033263"/>
    <lineage>
        <taxon>Eukaryota</taxon>
        <taxon>Fungi</taxon>
        <taxon>Dikarya</taxon>
        <taxon>Basidiomycota</taxon>
        <taxon>Agaricomycotina</taxon>
        <taxon>Agaricomycetes</taxon>
        <taxon>Agaricomycetidae</taxon>
        <taxon>Agaricales</taxon>
        <taxon>Marasmiineae</taxon>
        <taxon>Mycenaceae</taxon>
        <taxon>Mycena</taxon>
    </lineage>
</organism>
<name>A0AAD7C6H6_MYCRO</name>
<keyword evidence="3" id="KW-1185">Reference proteome</keyword>
<dbReference type="EMBL" id="JARKIE010000423">
    <property type="protein sequence ID" value="KAJ7640643.1"/>
    <property type="molecule type" value="Genomic_DNA"/>
</dbReference>
<comment type="caution">
    <text evidence="2">The sequence shown here is derived from an EMBL/GenBank/DDBJ whole genome shotgun (WGS) entry which is preliminary data.</text>
</comment>
<sequence>MPPSLFIRIWDPRLRSYKKDAAIFQQPEFARIFALGRQATRTRRVGDDLWKALDPVLASPALVQHIDNWVSYCLGGELLNTKRARKLFLDVLWAHDTHNNNLAGEELALKLLWMVQMEPGFRPYVCYLWGFLYEKLTFYQGEIPADFSWMDDLADRKRLDKAVGDRESPDDVEIALEVSDWETCYDKEENDEIDIDPTDEDYVDPEYLDDPRYEPDNPVDFHPHPPSFIPATPSITTLPTKPLPAEARKKTGNTAIPIDQDDLPYRWALNLREFFYPSNTDNLDVRDMTEVVWDIVEMQKLGKRHFQSDAYREALKDSGLFELLREVCRPGNLLETSHAEVQSSFRWHDWKTSYAEMICRWVTATLSEEDYQQTLPAADPNFKFTLAEAKALLVFISTHLCMHPWSHDPMAAFLFLSQPCFEINCEMWLLPCLCELAYPRVQGWNSPVVYCRLMALEVFADPRGNGTFLKSLDSRLAVVVQETHQHRQLLKRVQRELFRPSNPRPSTTETSTSSPPENPSQSGVDSDSDLDLETDSLDAESEAESESSLSDTDSNADSDSNSEVDSESRLSTAGPSSTPKPVLTKNEK</sequence>
<feature type="compositionally biased region" description="Polar residues" evidence="1">
    <location>
        <begin position="569"/>
        <end position="579"/>
    </location>
</feature>
<feature type="region of interest" description="Disordered" evidence="1">
    <location>
        <begin position="491"/>
        <end position="588"/>
    </location>
</feature>
<feature type="compositionally biased region" description="Low complexity" evidence="1">
    <location>
        <begin position="499"/>
        <end position="515"/>
    </location>
</feature>
<dbReference type="Proteomes" id="UP001221757">
    <property type="component" value="Unassembled WGS sequence"/>
</dbReference>
<proteinExistence type="predicted"/>
<evidence type="ECO:0000256" key="1">
    <source>
        <dbReference type="SAM" id="MobiDB-lite"/>
    </source>
</evidence>
<accession>A0AAD7C6H6</accession>
<feature type="compositionally biased region" description="Acidic residues" evidence="1">
    <location>
        <begin position="526"/>
        <end position="545"/>
    </location>
</feature>
<gene>
    <name evidence="2" type="ORF">B0H17DRAFT_1148907</name>
</gene>
<protein>
    <submittedName>
        <fullName evidence="2">Uncharacterized protein</fullName>
    </submittedName>
</protein>
<feature type="compositionally biased region" description="Acidic residues" evidence="1">
    <location>
        <begin position="554"/>
        <end position="565"/>
    </location>
</feature>
<evidence type="ECO:0000313" key="3">
    <source>
        <dbReference type="Proteomes" id="UP001221757"/>
    </source>
</evidence>